<dbReference type="OrthoDB" id="410198at2759"/>
<dbReference type="Proteomes" id="UP000749293">
    <property type="component" value="Unassembled WGS sequence"/>
</dbReference>
<comment type="caution">
    <text evidence="3">The sequence shown here is derived from an EMBL/GenBank/DDBJ whole genome shotgun (WGS) entry which is preliminary data.</text>
</comment>
<dbReference type="AlphaFoldDB" id="A0A9P4YZ73"/>
<dbReference type="PANTHER" id="PTHR42791">
    <property type="entry name" value="GNAT FAMILY ACETYLTRANSFERASE"/>
    <property type="match status" value="1"/>
</dbReference>
<dbReference type="CDD" id="cd04301">
    <property type="entry name" value="NAT_SF"/>
    <property type="match status" value="1"/>
</dbReference>
<gene>
    <name evidence="3" type="ORF">GMORB2_1028</name>
</gene>
<keyword evidence="3" id="KW-0689">Ribosomal protein</keyword>
<proteinExistence type="predicted"/>
<dbReference type="RefSeq" id="XP_035324435.1">
    <property type="nucleotide sequence ID" value="XM_035463011.1"/>
</dbReference>
<dbReference type="InterPro" id="IPR000182">
    <property type="entry name" value="GNAT_dom"/>
</dbReference>
<accession>A0A9P4YZ73</accession>
<dbReference type="InterPro" id="IPR016181">
    <property type="entry name" value="Acyl_CoA_acyltransferase"/>
</dbReference>
<dbReference type="GO" id="GO:0016747">
    <property type="term" value="F:acyltransferase activity, transferring groups other than amino-acyl groups"/>
    <property type="evidence" value="ECO:0007669"/>
    <property type="project" value="InterPro"/>
</dbReference>
<feature type="domain" description="N-acetyltransferase" evidence="2">
    <location>
        <begin position="132"/>
        <end position="267"/>
    </location>
</feature>
<evidence type="ECO:0000313" key="3">
    <source>
        <dbReference type="EMBL" id="KAF4125783.1"/>
    </source>
</evidence>
<dbReference type="SUPFAM" id="SSF55729">
    <property type="entry name" value="Acyl-CoA N-acyltransferases (Nat)"/>
    <property type="match status" value="1"/>
</dbReference>
<keyword evidence="4" id="KW-1185">Reference proteome</keyword>
<reference evidence="3" key="1">
    <citation type="submission" date="2020-03" db="EMBL/GenBank/DDBJ databases">
        <title>Site-based positive gene gene selection in Geosmithia morbida across the United States reveals a broad range of putative effectors and factors for local host and environmental adapation.</title>
        <authorList>
            <person name="Onufrak A."/>
            <person name="Murdoch R.W."/>
            <person name="Gazis R."/>
            <person name="Huff M."/>
            <person name="Staton M."/>
            <person name="Klingeman W."/>
            <person name="Hadziabdic D."/>
        </authorList>
    </citation>
    <scope>NUCLEOTIDE SEQUENCE</scope>
    <source>
        <strain evidence="3">1262</strain>
    </source>
</reference>
<dbReference type="Pfam" id="PF13508">
    <property type="entry name" value="Acetyltransf_7"/>
    <property type="match status" value="1"/>
</dbReference>
<sequence length="267" mass="30145">MSTQTYHVRPGRLSDIPKLMPIFTTTIARDQLFTILFPLKNSHGDSGPEVDIDAMKTYMNRVFALRYWSPNFRLSVAFSVDDVECATPLAFSWWKLPDSQLSLYERWLSPYGINPTASTMFSRFIEREIEPAIFTPPTTDSKSRSMSTSTPSSQDENDEDEVKVGNGNGNENEHAREDAEEEKRYARRRQAFYLNTLAVLPSLQGTGLGSFLLRHGLRAVDDRGAAAWLIALAGVEPFYRRQGFVEVGRANVGEMSGWRGGAIMFRE</sequence>
<dbReference type="InterPro" id="IPR052523">
    <property type="entry name" value="Trichothecene_AcTrans"/>
</dbReference>
<dbReference type="PANTHER" id="PTHR42791:SF1">
    <property type="entry name" value="N-ACETYLTRANSFERASE DOMAIN-CONTAINING PROTEIN"/>
    <property type="match status" value="1"/>
</dbReference>
<feature type="region of interest" description="Disordered" evidence="1">
    <location>
        <begin position="134"/>
        <end position="182"/>
    </location>
</feature>
<dbReference type="PROSITE" id="PS51186">
    <property type="entry name" value="GNAT"/>
    <property type="match status" value="1"/>
</dbReference>
<feature type="compositionally biased region" description="Basic and acidic residues" evidence="1">
    <location>
        <begin position="171"/>
        <end position="182"/>
    </location>
</feature>
<dbReference type="Gene3D" id="3.40.630.30">
    <property type="match status" value="1"/>
</dbReference>
<dbReference type="GeneID" id="55967258"/>
<evidence type="ECO:0000256" key="1">
    <source>
        <dbReference type="SAM" id="MobiDB-lite"/>
    </source>
</evidence>
<organism evidence="3 4">
    <name type="scientific">Geosmithia morbida</name>
    <dbReference type="NCBI Taxonomy" id="1094350"/>
    <lineage>
        <taxon>Eukaryota</taxon>
        <taxon>Fungi</taxon>
        <taxon>Dikarya</taxon>
        <taxon>Ascomycota</taxon>
        <taxon>Pezizomycotina</taxon>
        <taxon>Sordariomycetes</taxon>
        <taxon>Hypocreomycetidae</taxon>
        <taxon>Hypocreales</taxon>
        <taxon>Bionectriaceae</taxon>
        <taxon>Geosmithia</taxon>
    </lineage>
</organism>
<evidence type="ECO:0000313" key="4">
    <source>
        <dbReference type="Proteomes" id="UP000749293"/>
    </source>
</evidence>
<keyword evidence="3" id="KW-0687">Ribonucleoprotein</keyword>
<evidence type="ECO:0000259" key="2">
    <source>
        <dbReference type="PROSITE" id="PS51186"/>
    </source>
</evidence>
<dbReference type="EMBL" id="JAANYQ010000002">
    <property type="protein sequence ID" value="KAF4125783.1"/>
    <property type="molecule type" value="Genomic_DNA"/>
</dbReference>
<name>A0A9P4YZ73_9HYPO</name>
<dbReference type="GO" id="GO:0005840">
    <property type="term" value="C:ribosome"/>
    <property type="evidence" value="ECO:0007669"/>
    <property type="project" value="UniProtKB-KW"/>
</dbReference>
<feature type="compositionally biased region" description="Low complexity" evidence="1">
    <location>
        <begin position="138"/>
        <end position="153"/>
    </location>
</feature>
<protein>
    <submittedName>
        <fullName evidence="3">Ribosomal protein S18 acetylase RimI</fullName>
    </submittedName>
</protein>